<dbReference type="PANTHER" id="PTHR31632:SF2">
    <property type="entry name" value="PLASMA MEMBRANE IRON PERMEASE"/>
    <property type="match status" value="1"/>
</dbReference>
<dbReference type="PANTHER" id="PTHR31632">
    <property type="entry name" value="IRON TRANSPORTER FTH1"/>
    <property type="match status" value="1"/>
</dbReference>
<keyword evidence="5 6" id="KW-0472">Membrane</keyword>
<dbReference type="Pfam" id="PF03239">
    <property type="entry name" value="FTR1"/>
    <property type="match status" value="1"/>
</dbReference>
<feature type="transmembrane region" description="Helical" evidence="6">
    <location>
        <begin position="183"/>
        <end position="204"/>
    </location>
</feature>
<feature type="transmembrane region" description="Helical" evidence="6">
    <location>
        <begin position="32"/>
        <end position="51"/>
    </location>
</feature>
<organism evidence="7 8">
    <name type="scientific">Cellvibrio fontiphilus</name>
    <dbReference type="NCBI Taxonomy" id="1815559"/>
    <lineage>
        <taxon>Bacteria</taxon>
        <taxon>Pseudomonadati</taxon>
        <taxon>Pseudomonadota</taxon>
        <taxon>Gammaproteobacteria</taxon>
        <taxon>Cellvibrionales</taxon>
        <taxon>Cellvibrionaceae</taxon>
        <taxon>Cellvibrio</taxon>
    </lineage>
</organism>
<comment type="subcellular location">
    <subcellularLocation>
        <location evidence="1">Membrane</location>
        <topology evidence="1">Multi-pass membrane protein</topology>
    </subcellularLocation>
</comment>
<dbReference type="RefSeq" id="WP_378118941.1">
    <property type="nucleotide sequence ID" value="NZ_JBHRTF010000004.1"/>
</dbReference>
<name>A0ABV7FHC1_9GAMM</name>
<dbReference type="InterPro" id="IPR004923">
    <property type="entry name" value="FTR1/Fip1/EfeU"/>
</dbReference>
<evidence type="ECO:0000256" key="1">
    <source>
        <dbReference type="ARBA" id="ARBA00004141"/>
    </source>
</evidence>
<evidence type="ECO:0000313" key="7">
    <source>
        <dbReference type="EMBL" id="MFC3116045.1"/>
    </source>
</evidence>
<evidence type="ECO:0000256" key="2">
    <source>
        <dbReference type="ARBA" id="ARBA00008333"/>
    </source>
</evidence>
<gene>
    <name evidence="7" type="ORF">ACFODX_10790</name>
</gene>
<keyword evidence="3 6" id="KW-0812">Transmembrane</keyword>
<protein>
    <submittedName>
        <fullName evidence="7">FTR1 family protein</fullName>
    </submittedName>
</protein>
<evidence type="ECO:0000256" key="5">
    <source>
        <dbReference type="ARBA" id="ARBA00023136"/>
    </source>
</evidence>
<keyword evidence="8" id="KW-1185">Reference proteome</keyword>
<feature type="transmembrane region" description="Helical" evidence="6">
    <location>
        <begin position="6"/>
        <end position="25"/>
    </location>
</feature>
<proteinExistence type="inferred from homology"/>
<comment type="similarity">
    <text evidence="2">Belongs to the oxidase-dependent Fe transporter (OFeT) (TC 9.A.10.1) family.</text>
</comment>
<reference evidence="8" key="1">
    <citation type="journal article" date="2019" name="Int. J. Syst. Evol. Microbiol.">
        <title>The Global Catalogue of Microorganisms (GCM) 10K type strain sequencing project: providing services to taxonomists for standard genome sequencing and annotation.</title>
        <authorList>
            <consortium name="The Broad Institute Genomics Platform"/>
            <consortium name="The Broad Institute Genome Sequencing Center for Infectious Disease"/>
            <person name="Wu L."/>
            <person name="Ma J."/>
        </authorList>
    </citation>
    <scope>NUCLEOTIDE SEQUENCE [LARGE SCALE GENOMIC DNA]</scope>
    <source>
        <strain evidence="8">KCTC 52237</strain>
    </source>
</reference>
<evidence type="ECO:0000313" key="8">
    <source>
        <dbReference type="Proteomes" id="UP001595555"/>
    </source>
</evidence>
<dbReference type="Proteomes" id="UP001595555">
    <property type="component" value="Unassembled WGS sequence"/>
</dbReference>
<accession>A0ABV7FHC1</accession>
<keyword evidence="4 6" id="KW-1133">Transmembrane helix</keyword>
<comment type="caution">
    <text evidence="7">The sequence shown here is derived from an EMBL/GenBank/DDBJ whole genome shotgun (WGS) entry which is preliminary data.</text>
</comment>
<dbReference type="EMBL" id="JBHRTF010000004">
    <property type="protein sequence ID" value="MFC3116045.1"/>
    <property type="molecule type" value="Genomic_DNA"/>
</dbReference>
<sequence>MVDAVLLVLREVLEAALMLSLLLALSRQYQLPLAWSLWALLLGVAGSWLLANNAYAIAEALDGTGQEILNALLYAMVALGFIFLALLFLPRLMSPGRFLTPPFSPTDNRVAPPRRLLLLPVLVAIVSLSLMREGSEIWIYLSSFQQQPDALMSALIGAVIGTGIGMSLGAITYYVLIFMHPRFFLPTFLVIITLLAGGLAMQIAKALLQIGMLDSAGPVWDSSFLVAEQSWLGELLYALLGYDAQPTPVQLLFYGAAITPVLCAALWHWVNKLRNKQNA</sequence>
<evidence type="ECO:0000256" key="3">
    <source>
        <dbReference type="ARBA" id="ARBA00022692"/>
    </source>
</evidence>
<feature type="transmembrane region" description="Helical" evidence="6">
    <location>
        <begin position="151"/>
        <end position="176"/>
    </location>
</feature>
<evidence type="ECO:0000256" key="6">
    <source>
        <dbReference type="SAM" id="Phobius"/>
    </source>
</evidence>
<feature type="transmembrane region" description="Helical" evidence="6">
    <location>
        <begin position="251"/>
        <end position="270"/>
    </location>
</feature>
<feature type="transmembrane region" description="Helical" evidence="6">
    <location>
        <begin position="71"/>
        <end position="93"/>
    </location>
</feature>
<evidence type="ECO:0000256" key="4">
    <source>
        <dbReference type="ARBA" id="ARBA00022989"/>
    </source>
</evidence>